<dbReference type="InterPro" id="IPR051206">
    <property type="entry name" value="NAMLAA_amidase_2"/>
</dbReference>
<comment type="catalytic activity">
    <reaction evidence="1">
        <text>Hydrolyzes the link between N-acetylmuramoyl residues and L-amino acid residues in certain cell-wall glycopeptides.</text>
        <dbReference type="EC" id="3.5.1.28"/>
    </reaction>
</comment>
<dbReference type="Pfam" id="PF01510">
    <property type="entry name" value="Amidase_2"/>
    <property type="match status" value="1"/>
</dbReference>
<keyword evidence="8" id="KW-0378">Hydrolase</keyword>
<dbReference type="Proteomes" id="UP000294555">
    <property type="component" value="Unassembled WGS sequence"/>
</dbReference>
<dbReference type="PANTHER" id="PTHR30417">
    <property type="entry name" value="N-ACETYLMURAMOYL-L-ALANINE AMIDASE AMID"/>
    <property type="match status" value="1"/>
</dbReference>
<keyword evidence="9" id="KW-0862">Zinc</keyword>
<keyword evidence="10" id="KW-0961">Cell wall biogenesis/degradation</keyword>
<evidence type="ECO:0000313" key="15">
    <source>
        <dbReference type="EMBL" id="TCL06533.1"/>
    </source>
</evidence>
<proteinExistence type="inferred from homology"/>
<comment type="cofactor">
    <cofactor evidence="2">
        <name>Zn(2+)</name>
        <dbReference type="ChEBI" id="CHEBI:29105"/>
    </cofactor>
</comment>
<comment type="caution">
    <text evidence="15">The sequence shown here is derived from an EMBL/GenBank/DDBJ whole genome shotgun (WGS) entry which is preliminary data.</text>
</comment>
<dbReference type="InterPro" id="IPR002502">
    <property type="entry name" value="Amidase_domain"/>
</dbReference>
<evidence type="ECO:0000256" key="6">
    <source>
        <dbReference type="ARBA" id="ARBA00022490"/>
    </source>
</evidence>
<comment type="similarity">
    <text evidence="4">Belongs to the N-acetylmuramoyl-L-alanine amidase 2 family.</text>
</comment>
<dbReference type="SUPFAM" id="SSF55846">
    <property type="entry name" value="N-acetylmuramoyl-L-alanine amidase-like"/>
    <property type="match status" value="1"/>
</dbReference>
<evidence type="ECO:0000313" key="16">
    <source>
        <dbReference type="Proteomes" id="UP000294555"/>
    </source>
</evidence>
<dbReference type="AlphaFoldDB" id="A0A4R1NGC3"/>
<dbReference type="GO" id="GO:0046872">
    <property type="term" value="F:metal ion binding"/>
    <property type="evidence" value="ECO:0007669"/>
    <property type="project" value="UniProtKB-KW"/>
</dbReference>
<sequence length="192" mass="21759">MELENGWLTGTKRVPSPHSDERPNGEIPSLLVVHGISLPPGSFGGPYIDRLFTGTLTPGEHPFFSQIQGLRVSAHCLIRRDGEIVQYVPFHRRAWHAGVSCFAGRERCNDFSIGIELEGTDNQPYTDEQYLRLAELTRLLMRHYPITPARIAGHSDIAPVRKTDPGPAFLWHHYRELISPSTEDRDREHQDS</sequence>
<evidence type="ECO:0000256" key="13">
    <source>
        <dbReference type="SAM" id="MobiDB-lite"/>
    </source>
</evidence>
<evidence type="ECO:0000256" key="2">
    <source>
        <dbReference type="ARBA" id="ARBA00001947"/>
    </source>
</evidence>
<dbReference type="GO" id="GO:0009254">
    <property type="term" value="P:peptidoglycan turnover"/>
    <property type="evidence" value="ECO:0007669"/>
    <property type="project" value="TreeGrafter"/>
</dbReference>
<evidence type="ECO:0000256" key="8">
    <source>
        <dbReference type="ARBA" id="ARBA00022801"/>
    </source>
</evidence>
<evidence type="ECO:0000256" key="3">
    <source>
        <dbReference type="ARBA" id="ARBA00004496"/>
    </source>
</evidence>
<dbReference type="CDD" id="cd06583">
    <property type="entry name" value="PGRP"/>
    <property type="match status" value="1"/>
</dbReference>
<dbReference type="Gene3D" id="3.40.80.10">
    <property type="entry name" value="Peptidoglycan recognition protein-like"/>
    <property type="match status" value="1"/>
</dbReference>
<dbReference type="GO" id="GO:0005737">
    <property type="term" value="C:cytoplasm"/>
    <property type="evidence" value="ECO:0007669"/>
    <property type="project" value="UniProtKB-SubCell"/>
</dbReference>
<gene>
    <name evidence="15" type="ORF">EZJ58_4799</name>
</gene>
<dbReference type="NCBIfam" id="NF008758">
    <property type="entry name" value="PRK11789.1"/>
    <property type="match status" value="1"/>
</dbReference>
<accession>A0A4R1NGC3</accession>
<keyword evidence="6" id="KW-0963">Cytoplasm</keyword>
<dbReference type="PANTHER" id="PTHR30417:SF4">
    <property type="entry name" value="1,6-ANHYDRO-N-ACETYLMURAMYL-L-ALANINE AMIDASE AMPD"/>
    <property type="match status" value="1"/>
</dbReference>
<evidence type="ECO:0000256" key="10">
    <source>
        <dbReference type="ARBA" id="ARBA00023316"/>
    </source>
</evidence>
<feature type="region of interest" description="Disordered" evidence="13">
    <location>
        <begin position="1"/>
        <end position="25"/>
    </location>
</feature>
<evidence type="ECO:0000256" key="7">
    <source>
        <dbReference type="ARBA" id="ARBA00022723"/>
    </source>
</evidence>
<dbReference type="RefSeq" id="WP_132926017.1">
    <property type="nucleotide sequence ID" value="NZ_SJOI01000001.1"/>
</dbReference>
<evidence type="ECO:0000256" key="9">
    <source>
        <dbReference type="ARBA" id="ARBA00022833"/>
    </source>
</evidence>
<protein>
    <recommendedName>
        <fullName evidence="11">1,6-anhydro-N-acetylmuramyl-L-alanine amidase AmpD</fullName>
        <ecNumber evidence="5">3.5.1.28</ecNumber>
    </recommendedName>
    <alternativeName>
        <fullName evidence="12">N-acetylmuramoyl-L-alanine amidase</fullName>
    </alternativeName>
</protein>
<dbReference type="OrthoDB" id="9794842at2"/>
<dbReference type="InterPro" id="IPR036505">
    <property type="entry name" value="Amidase/PGRP_sf"/>
</dbReference>
<dbReference type="FunFam" id="3.40.80.10:FF:000002">
    <property type="entry name" value="1,6-anhydro-N-acetylmuramyl-L-alanine amidase"/>
    <property type="match status" value="1"/>
</dbReference>
<dbReference type="GO" id="GO:0071555">
    <property type="term" value="P:cell wall organization"/>
    <property type="evidence" value="ECO:0007669"/>
    <property type="project" value="UniProtKB-KW"/>
</dbReference>
<evidence type="ECO:0000259" key="14">
    <source>
        <dbReference type="SMART" id="SM00644"/>
    </source>
</evidence>
<evidence type="ECO:0000256" key="5">
    <source>
        <dbReference type="ARBA" id="ARBA00011901"/>
    </source>
</evidence>
<evidence type="ECO:0000256" key="4">
    <source>
        <dbReference type="ARBA" id="ARBA00007553"/>
    </source>
</evidence>
<dbReference type="GO" id="GO:0008745">
    <property type="term" value="F:N-acetylmuramoyl-L-alanine amidase activity"/>
    <property type="evidence" value="ECO:0007669"/>
    <property type="project" value="UniProtKB-EC"/>
</dbReference>
<dbReference type="GO" id="GO:0009253">
    <property type="term" value="P:peptidoglycan catabolic process"/>
    <property type="evidence" value="ECO:0007669"/>
    <property type="project" value="InterPro"/>
</dbReference>
<name>A0A4R1NGC3_9GAMM</name>
<keyword evidence="7" id="KW-0479">Metal-binding</keyword>
<dbReference type="EMBL" id="SJOI01000001">
    <property type="protein sequence ID" value="TCL06533.1"/>
    <property type="molecule type" value="Genomic_DNA"/>
</dbReference>
<evidence type="ECO:0000256" key="1">
    <source>
        <dbReference type="ARBA" id="ARBA00001561"/>
    </source>
</evidence>
<keyword evidence="16" id="KW-1185">Reference proteome</keyword>
<dbReference type="EC" id="3.5.1.28" evidence="5"/>
<dbReference type="SMART" id="SM00644">
    <property type="entry name" value="Ami_2"/>
    <property type="match status" value="1"/>
</dbReference>
<reference evidence="15 16" key="1">
    <citation type="submission" date="2019-02" db="EMBL/GenBank/DDBJ databases">
        <title>Investigation of anaerobic lignin degradation for improved lignocellulosic biofuels.</title>
        <authorList>
            <person name="Deangelis K."/>
        </authorList>
    </citation>
    <scope>NUCLEOTIDE SEQUENCE [LARGE SCALE GENOMIC DNA]</scope>
    <source>
        <strain evidence="15 16">159R</strain>
    </source>
</reference>
<evidence type="ECO:0000256" key="12">
    <source>
        <dbReference type="ARBA" id="ARBA00042615"/>
    </source>
</evidence>
<evidence type="ECO:0000256" key="11">
    <source>
        <dbReference type="ARBA" id="ARBA00039257"/>
    </source>
</evidence>
<organism evidence="15 16">
    <name type="scientific">Sodalis ligni</name>
    <dbReference type="NCBI Taxonomy" id="2697027"/>
    <lineage>
        <taxon>Bacteria</taxon>
        <taxon>Pseudomonadati</taxon>
        <taxon>Pseudomonadota</taxon>
        <taxon>Gammaproteobacteria</taxon>
        <taxon>Enterobacterales</taxon>
        <taxon>Bruguierivoracaceae</taxon>
        <taxon>Sodalis</taxon>
    </lineage>
</organism>
<feature type="domain" description="N-acetylmuramoyl-L-alanine amidase" evidence="14">
    <location>
        <begin position="16"/>
        <end position="166"/>
    </location>
</feature>
<comment type="subcellular location">
    <subcellularLocation>
        <location evidence="3">Cytoplasm</location>
    </subcellularLocation>
</comment>